<dbReference type="Pfam" id="PF16278">
    <property type="entry name" value="zf-C2HE"/>
    <property type="match status" value="1"/>
</dbReference>
<dbReference type="GO" id="GO:0000012">
    <property type="term" value="P:single strand break repair"/>
    <property type="evidence" value="ECO:0007669"/>
    <property type="project" value="TreeGrafter"/>
</dbReference>
<keyword evidence="2" id="KW-0479">Metal-binding</keyword>
<comment type="caution">
    <text evidence="8">Lacks conserved residue(s) required for the propagation of feature annotation.</text>
</comment>
<dbReference type="GO" id="GO:0033699">
    <property type="term" value="F:DNA 5'-adenosine monophosphate hydrolase activity"/>
    <property type="evidence" value="ECO:0007669"/>
    <property type="project" value="TreeGrafter"/>
</dbReference>
<evidence type="ECO:0000259" key="10">
    <source>
        <dbReference type="PROSITE" id="PS51084"/>
    </source>
</evidence>
<evidence type="ECO:0000256" key="7">
    <source>
        <dbReference type="ARBA" id="ARBA00023242"/>
    </source>
</evidence>
<reference evidence="11" key="1">
    <citation type="submission" date="2023-10" db="EMBL/GenBank/DDBJ databases">
        <title>Genome assemblies of two species of porcelain crab, Petrolisthes cinctipes and Petrolisthes manimaculis (Anomura: Porcellanidae).</title>
        <authorList>
            <person name="Angst P."/>
        </authorList>
    </citation>
    <scope>NUCLEOTIDE SEQUENCE</scope>
    <source>
        <strain evidence="11">PB745_01</strain>
        <tissue evidence="11">Gill</tissue>
    </source>
</reference>
<feature type="region of interest" description="Disordered" evidence="9">
    <location>
        <begin position="1"/>
        <end position="23"/>
    </location>
</feature>
<evidence type="ECO:0000256" key="9">
    <source>
        <dbReference type="SAM" id="MobiDB-lite"/>
    </source>
</evidence>
<dbReference type="EMBL" id="JAWQEG010003435">
    <property type="protein sequence ID" value="KAK3866239.1"/>
    <property type="molecule type" value="Genomic_DNA"/>
</dbReference>
<dbReference type="GO" id="GO:0005634">
    <property type="term" value="C:nucleus"/>
    <property type="evidence" value="ECO:0007669"/>
    <property type="project" value="UniProtKB-SubCell"/>
</dbReference>
<dbReference type="InterPro" id="IPR036265">
    <property type="entry name" value="HIT-like_sf"/>
</dbReference>
<protein>
    <recommendedName>
        <fullName evidence="10">HIT domain-containing protein</fullName>
    </recommendedName>
</protein>
<name>A0AAE1F3H5_PETCI</name>
<dbReference type="GO" id="GO:1990165">
    <property type="term" value="F:single-strand break-containing DNA binding"/>
    <property type="evidence" value="ECO:0007669"/>
    <property type="project" value="TreeGrafter"/>
</dbReference>
<comment type="caution">
    <text evidence="11">The sequence shown here is derived from an EMBL/GenBank/DDBJ whole genome shotgun (WGS) entry which is preliminary data.</text>
</comment>
<keyword evidence="12" id="KW-1185">Reference proteome</keyword>
<gene>
    <name evidence="11" type="ORF">Pcinc_028216</name>
</gene>
<evidence type="ECO:0000256" key="4">
    <source>
        <dbReference type="ARBA" id="ARBA00022833"/>
    </source>
</evidence>
<evidence type="ECO:0000256" key="6">
    <source>
        <dbReference type="ARBA" id="ARBA00023204"/>
    </source>
</evidence>
<dbReference type="AlphaFoldDB" id="A0AAE1F3H5"/>
<dbReference type="Proteomes" id="UP001286313">
    <property type="component" value="Unassembled WGS sequence"/>
</dbReference>
<dbReference type="GO" id="GO:0030983">
    <property type="term" value="F:mismatched DNA binding"/>
    <property type="evidence" value="ECO:0007669"/>
    <property type="project" value="TreeGrafter"/>
</dbReference>
<evidence type="ECO:0000256" key="8">
    <source>
        <dbReference type="PROSITE-ProRule" id="PRU00464"/>
    </source>
</evidence>
<evidence type="ECO:0000313" key="11">
    <source>
        <dbReference type="EMBL" id="KAK3866239.1"/>
    </source>
</evidence>
<dbReference type="SUPFAM" id="SSF54197">
    <property type="entry name" value="HIT-like"/>
    <property type="match status" value="1"/>
</dbReference>
<keyword evidence="6" id="KW-0234">DNA repair</keyword>
<dbReference type="PANTHER" id="PTHR12486">
    <property type="entry name" value="APRATAXIN-RELATED"/>
    <property type="match status" value="1"/>
</dbReference>
<dbReference type="InterPro" id="IPR032566">
    <property type="entry name" value="Znf-C2HE"/>
</dbReference>
<evidence type="ECO:0000256" key="5">
    <source>
        <dbReference type="ARBA" id="ARBA00023125"/>
    </source>
</evidence>
<evidence type="ECO:0000256" key="2">
    <source>
        <dbReference type="ARBA" id="ARBA00022723"/>
    </source>
</evidence>
<sequence>MAAATPSSKRPAPADSSSLKPVKKTHWSQGLLASINDPNLTVESDDRIVIIKDKYPKARHHFLVIPKINIPNLKSLKREQSELLRYMEDQAKVLATKYPQNEFKYGYHAIPSMSQLHLHMISQDFDSPCLKTKRHWNSFNTRYFLDSSEVIRCLEERGMVVTMTPIAGEKLLDMPLKCHKCIYSPQNMPKLKQHLYKHLNN</sequence>
<keyword evidence="7" id="KW-0539">Nucleus</keyword>
<accession>A0AAE1F3H5</accession>
<dbReference type="Pfam" id="PF11969">
    <property type="entry name" value="DcpS_C"/>
    <property type="match status" value="1"/>
</dbReference>
<proteinExistence type="predicted"/>
<dbReference type="GO" id="GO:0003725">
    <property type="term" value="F:double-stranded RNA binding"/>
    <property type="evidence" value="ECO:0007669"/>
    <property type="project" value="TreeGrafter"/>
</dbReference>
<evidence type="ECO:0000256" key="3">
    <source>
        <dbReference type="ARBA" id="ARBA00022763"/>
    </source>
</evidence>
<dbReference type="PROSITE" id="PS51084">
    <property type="entry name" value="HIT_2"/>
    <property type="match status" value="1"/>
</dbReference>
<dbReference type="GO" id="GO:0003697">
    <property type="term" value="F:single-stranded DNA binding"/>
    <property type="evidence" value="ECO:0007669"/>
    <property type="project" value="TreeGrafter"/>
</dbReference>
<dbReference type="Gene3D" id="3.30.428.10">
    <property type="entry name" value="HIT-like"/>
    <property type="match status" value="1"/>
</dbReference>
<evidence type="ECO:0000313" key="12">
    <source>
        <dbReference type="Proteomes" id="UP001286313"/>
    </source>
</evidence>
<comment type="subcellular location">
    <subcellularLocation>
        <location evidence="1">Nucleus</location>
    </subcellularLocation>
</comment>
<dbReference type="FunFam" id="3.30.428.10:FF:000004">
    <property type="entry name" value="aprataxin isoform X2"/>
    <property type="match status" value="1"/>
</dbReference>
<dbReference type="GO" id="GO:0046872">
    <property type="term" value="F:metal ion binding"/>
    <property type="evidence" value="ECO:0007669"/>
    <property type="project" value="UniProtKB-KW"/>
</dbReference>
<dbReference type="InterPro" id="IPR011146">
    <property type="entry name" value="HIT-like"/>
</dbReference>
<keyword evidence="5" id="KW-0238">DNA-binding</keyword>
<keyword evidence="4" id="KW-0862">Zinc</keyword>
<keyword evidence="3" id="KW-0227">DNA damage</keyword>
<feature type="domain" description="HIT" evidence="10">
    <location>
        <begin position="28"/>
        <end position="130"/>
    </location>
</feature>
<dbReference type="PANTHER" id="PTHR12486:SF4">
    <property type="entry name" value="APRATAXIN"/>
    <property type="match status" value="1"/>
</dbReference>
<evidence type="ECO:0000256" key="1">
    <source>
        <dbReference type="ARBA" id="ARBA00004123"/>
    </source>
</evidence>
<organism evidence="11 12">
    <name type="scientific">Petrolisthes cinctipes</name>
    <name type="common">Flat porcelain crab</name>
    <dbReference type="NCBI Taxonomy" id="88211"/>
    <lineage>
        <taxon>Eukaryota</taxon>
        <taxon>Metazoa</taxon>
        <taxon>Ecdysozoa</taxon>
        <taxon>Arthropoda</taxon>
        <taxon>Crustacea</taxon>
        <taxon>Multicrustacea</taxon>
        <taxon>Malacostraca</taxon>
        <taxon>Eumalacostraca</taxon>
        <taxon>Eucarida</taxon>
        <taxon>Decapoda</taxon>
        <taxon>Pleocyemata</taxon>
        <taxon>Anomura</taxon>
        <taxon>Galatheoidea</taxon>
        <taxon>Porcellanidae</taxon>
        <taxon>Petrolisthes</taxon>
    </lineage>
</organism>